<organism evidence="6">
    <name type="scientific">freshwater metagenome</name>
    <dbReference type="NCBI Taxonomy" id="449393"/>
    <lineage>
        <taxon>unclassified sequences</taxon>
        <taxon>metagenomes</taxon>
        <taxon>ecological metagenomes</taxon>
    </lineage>
</organism>
<reference evidence="6" key="1">
    <citation type="submission" date="2020-05" db="EMBL/GenBank/DDBJ databases">
        <authorList>
            <person name="Chiriac C."/>
            <person name="Salcher M."/>
            <person name="Ghai R."/>
            <person name="Kavagutti S V."/>
        </authorList>
    </citation>
    <scope>NUCLEOTIDE SEQUENCE</scope>
</reference>
<dbReference type="InterPro" id="IPR015422">
    <property type="entry name" value="PyrdxlP-dep_Trfase_small"/>
</dbReference>
<dbReference type="PANTHER" id="PTHR43807">
    <property type="entry name" value="FI04487P"/>
    <property type="match status" value="1"/>
</dbReference>
<accession>A0A6J7P6Y9</accession>
<dbReference type="AlphaFoldDB" id="A0A6J7P6Y9"/>
<evidence type="ECO:0000256" key="3">
    <source>
        <dbReference type="ARBA" id="ARBA00022679"/>
    </source>
</evidence>
<evidence type="ECO:0000256" key="2">
    <source>
        <dbReference type="ARBA" id="ARBA00022576"/>
    </source>
</evidence>
<protein>
    <submittedName>
        <fullName evidence="6">Unannotated protein</fullName>
    </submittedName>
</protein>
<proteinExistence type="predicted"/>
<keyword evidence="3" id="KW-0808">Transferase</keyword>
<dbReference type="InterPro" id="IPR004839">
    <property type="entry name" value="Aminotransferase_I/II_large"/>
</dbReference>
<name>A0A6J7P6Y9_9ZZZZ</name>
<evidence type="ECO:0000256" key="4">
    <source>
        <dbReference type="ARBA" id="ARBA00022898"/>
    </source>
</evidence>
<dbReference type="GO" id="GO:0016212">
    <property type="term" value="F:kynurenine-oxoglutarate transaminase activity"/>
    <property type="evidence" value="ECO:0007669"/>
    <property type="project" value="TreeGrafter"/>
</dbReference>
<dbReference type="CDD" id="cd00609">
    <property type="entry name" value="AAT_like"/>
    <property type="match status" value="1"/>
</dbReference>
<dbReference type="Gene3D" id="3.40.640.10">
    <property type="entry name" value="Type I PLP-dependent aspartate aminotransferase-like (Major domain)"/>
    <property type="match status" value="1"/>
</dbReference>
<dbReference type="GO" id="GO:0030170">
    <property type="term" value="F:pyridoxal phosphate binding"/>
    <property type="evidence" value="ECO:0007669"/>
    <property type="project" value="InterPro"/>
</dbReference>
<keyword evidence="2" id="KW-0032">Aminotransferase</keyword>
<dbReference type="InterPro" id="IPR015424">
    <property type="entry name" value="PyrdxlP-dep_Trfase"/>
</dbReference>
<evidence type="ECO:0000259" key="5">
    <source>
        <dbReference type="Pfam" id="PF00155"/>
    </source>
</evidence>
<gene>
    <name evidence="6" type="ORF">UFOPK3957_01436</name>
</gene>
<dbReference type="Pfam" id="PF00155">
    <property type="entry name" value="Aminotran_1_2"/>
    <property type="match status" value="1"/>
</dbReference>
<dbReference type="InterPro" id="IPR051326">
    <property type="entry name" value="Kynurenine-oxoglutarate_AT"/>
</dbReference>
<keyword evidence="4" id="KW-0663">Pyridoxal phosphate</keyword>
<feature type="domain" description="Aminotransferase class I/classII large" evidence="5">
    <location>
        <begin position="2"/>
        <end position="264"/>
    </location>
</feature>
<evidence type="ECO:0000313" key="6">
    <source>
        <dbReference type="EMBL" id="CAB4998562.1"/>
    </source>
</evidence>
<sequence length="271" mass="29527">MFEPWFDIYTAAISMARGIRVAVPMTGPNLRPDIDALRAAMSPRTRLILVNSPHNPTGVVFTAEELAAIAAIAIEHDCLVLSDEAYEHLWFDGHRHIPISTLPGMFERTVTVGSGGKSFSFTGWKVGWASGPSDLIAAVRVVRQHLTFVSGGPFQWAMALGLSLPDEHFAQFRADLTEQRDLLASGLRAIGLHVLDTEGTYFITTDVRPLGYADGLEFCRDIPGRAGVVAIPHQGLCDDPAVGGPYVRWAFCKKPEVLNEAISRLERGFGG</sequence>
<dbReference type="PANTHER" id="PTHR43807:SF20">
    <property type="entry name" value="FI04487P"/>
    <property type="match status" value="1"/>
</dbReference>
<dbReference type="InterPro" id="IPR015421">
    <property type="entry name" value="PyrdxlP-dep_Trfase_major"/>
</dbReference>
<comment type="cofactor">
    <cofactor evidence="1">
        <name>pyridoxal 5'-phosphate</name>
        <dbReference type="ChEBI" id="CHEBI:597326"/>
    </cofactor>
</comment>
<dbReference type="GO" id="GO:0005737">
    <property type="term" value="C:cytoplasm"/>
    <property type="evidence" value="ECO:0007669"/>
    <property type="project" value="TreeGrafter"/>
</dbReference>
<dbReference type="SUPFAM" id="SSF53383">
    <property type="entry name" value="PLP-dependent transferases"/>
    <property type="match status" value="1"/>
</dbReference>
<evidence type="ECO:0000256" key="1">
    <source>
        <dbReference type="ARBA" id="ARBA00001933"/>
    </source>
</evidence>
<dbReference type="Gene3D" id="3.90.1150.10">
    <property type="entry name" value="Aspartate Aminotransferase, domain 1"/>
    <property type="match status" value="1"/>
</dbReference>
<dbReference type="EMBL" id="CAFBOM010000264">
    <property type="protein sequence ID" value="CAB4998562.1"/>
    <property type="molecule type" value="Genomic_DNA"/>
</dbReference>